<dbReference type="AlphaFoldDB" id="A0A383C853"/>
<dbReference type="EMBL" id="UINC01206629">
    <property type="protein sequence ID" value="SVE28341.1"/>
    <property type="molecule type" value="Genomic_DNA"/>
</dbReference>
<organism evidence="2">
    <name type="scientific">marine metagenome</name>
    <dbReference type="NCBI Taxonomy" id="408172"/>
    <lineage>
        <taxon>unclassified sequences</taxon>
        <taxon>metagenomes</taxon>
        <taxon>ecological metagenomes</taxon>
    </lineage>
</organism>
<proteinExistence type="predicted"/>
<accession>A0A383C853</accession>
<name>A0A383C853_9ZZZZ</name>
<keyword evidence="1" id="KW-0175">Coiled coil</keyword>
<gene>
    <name evidence="2" type="ORF">METZ01_LOCUS481195</name>
</gene>
<feature type="coiled-coil region" evidence="1">
    <location>
        <begin position="41"/>
        <end position="68"/>
    </location>
</feature>
<reference evidence="2" key="1">
    <citation type="submission" date="2018-05" db="EMBL/GenBank/DDBJ databases">
        <authorList>
            <person name="Lanie J.A."/>
            <person name="Ng W.-L."/>
            <person name="Kazmierczak K.M."/>
            <person name="Andrzejewski T.M."/>
            <person name="Davidsen T.M."/>
            <person name="Wayne K.J."/>
            <person name="Tettelin H."/>
            <person name="Glass J.I."/>
            <person name="Rusch D."/>
            <person name="Podicherti R."/>
            <person name="Tsui H.-C.T."/>
            <person name="Winkler M.E."/>
        </authorList>
    </citation>
    <scope>NUCLEOTIDE SEQUENCE</scope>
</reference>
<protein>
    <submittedName>
        <fullName evidence="2">Uncharacterized protein</fullName>
    </submittedName>
</protein>
<evidence type="ECO:0000256" key="1">
    <source>
        <dbReference type="SAM" id="Coils"/>
    </source>
</evidence>
<evidence type="ECO:0000313" key="2">
    <source>
        <dbReference type="EMBL" id="SVE28341.1"/>
    </source>
</evidence>
<sequence length="88" mass="10244">MKIPSLHTIEKVVRMVPIVKELLPSNKDGLNSLIDAPAYKIKKLEDALHDKKAEIFTLRQKILELEDAYENQTWMLSKKQEELDEALR</sequence>